<dbReference type="Proteomes" id="UP000737018">
    <property type="component" value="Unassembled WGS sequence"/>
</dbReference>
<name>A0A8J4QIV2_9ROSI</name>
<keyword evidence="3" id="KW-1185">Reference proteome</keyword>
<dbReference type="InterPro" id="IPR004158">
    <property type="entry name" value="DUF247_pln"/>
</dbReference>
<dbReference type="Pfam" id="PF03140">
    <property type="entry name" value="DUF247"/>
    <property type="match status" value="1"/>
</dbReference>
<sequence length="429" mass="50572">MEESSSPEIENEQLVVEIEKMFLRREIQPTTECRIYKVPHHLRKWNEEAYTPQVISIGPYHHKNKKLKTMEENKERYFRSFVQRCQLNWKNLVPKLVSTIRELEERIRGCYAETIELKSDEFVKMILVDASFILELFMKYSSRNWTSDDPMFIIPIASAIRHDLLLLENQLPFFVLNELYLVAFPCLSNTYPFHSSNHVLIELTFKYFSRYNVHCKHARPDVKIEHFTDLLRTFHLPPPEQLPNRDTKLIEHLHSATHLQQAGVKFDVEKRSCLDIKFEKGVLKIPCFKVDDYKEVVIRNIMALEQTRHITSAYISDYYFVLDLLINTERDVELLSDKKIITNYLGDNTAVKSVVNSLNKGITGVNMRADYVDLCKKLDNFYKNPWHNWKATLRRRYFSTPWRTTSTIVAFVLLVLTCIQAVSSIIQVV</sequence>
<accession>A0A8J4QIV2</accession>
<reference evidence="2" key="1">
    <citation type="submission" date="2020-03" db="EMBL/GenBank/DDBJ databases">
        <title>Castanea mollissima Vanexum genome sequencing.</title>
        <authorList>
            <person name="Staton M."/>
        </authorList>
    </citation>
    <scope>NUCLEOTIDE SEQUENCE</scope>
    <source>
        <tissue evidence="2">Leaf</tissue>
    </source>
</reference>
<keyword evidence="1" id="KW-1133">Transmembrane helix</keyword>
<evidence type="ECO:0000313" key="3">
    <source>
        <dbReference type="Proteomes" id="UP000737018"/>
    </source>
</evidence>
<keyword evidence="1" id="KW-0812">Transmembrane</keyword>
<comment type="caution">
    <text evidence="2">The sequence shown here is derived from an EMBL/GenBank/DDBJ whole genome shotgun (WGS) entry which is preliminary data.</text>
</comment>
<dbReference type="EMBL" id="JRKL02005659">
    <property type="protein sequence ID" value="KAF3950132.1"/>
    <property type="molecule type" value="Genomic_DNA"/>
</dbReference>
<proteinExistence type="predicted"/>
<dbReference type="PANTHER" id="PTHR31170:SF9">
    <property type="entry name" value="PROTEIN, PUTATIVE (DUF247)-RELATED"/>
    <property type="match status" value="1"/>
</dbReference>
<dbReference type="PANTHER" id="PTHR31170">
    <property type="entry name" value="BNAC04G53230D PROTEIN"/>
    <property type="match status" value="1"/>
</dbReference>
<feature type="transmembrane region" description="Helical" evidence="1">
    <location>
        <begin position="404"/>
        <end position="426"/>
    </location>
</feature>
<dbReference type="AlphaFoldDB" id="A0A8J4QIV2"/>
<gene>
    <name evidence="2" type="ORF">CMV_024075</name>
</gene>
<evidence type="ECO:0000256" key="1">
    <source>
        <dbReference type="SAM" id="Phobius"/>
    </source>
</evidence>
<evidence type="ECO:0000313" key="2">
    <source>
        <dbReference type="EMBL" id="KAF3950132.1"/>
    </source>
</evidence>
<organism evidence="2 3">
    <name type="scientific">Castanea mollissima</name>
    <name type="common">Chinese chestnut</name>
    <dbReference type="NCBI Taxonomy" id="60419"/>
    <lineage>
        <taxon>Eukaryota</taxon>
        <taxon>Viridiplantae</taxon>
        <taxon>Streptophyta</taxon>
        <taxon>Embryophyta</taxon>
        <taxon>Tracheophyta</taxon>
        <taxon>Spermatophyta</taxon>
        <taxon>Magnoliopsida</taxon>
        <taxon>eudicotyledons</taxon>
        <taxon>Gunneridae</taxon>
        <taxon>Pentapetalae</taxon>
        <taxon>rosids</taxon>
        <taxon>fabids</taxon>
        <taxon>Fagales</taxon>
        <taxon>Fagaceae</taxon>
        <taxon>Castanea</taxon>
    </lineage>
</organism>
<dbReference type="OrthoDB" id="672127at2759"/>
<protein>
    <submittedName>
        <fullName evidence="2">Uncharacterized protein</fullName>
    </submittedName>
</protein>
<keyword evidence="1" id="KW-0472">Membrane</keyword>